<dbReference type="EMBL" id="CP011269">
    <property type="protein sequence ID" value="ALI25764.1"/>
    <property type="molecule type" value="Genomic_DNA"/>
</dbReference>
<dbReference type="SUPFAM" id="SSF89796">
    <property type="entry name" value="CoA-transferase family III (CaiB/BaiF)"/>
    <property type="match status" value="2"/>
</dbReference>
<dbReference type="PANTHER" id="PTHR48228">
    <property type="entry name" value="SUCCINYL-COA--D-CITRAMALATE COA-TRANSFERASE"/>
    <property type="match status" value="1"/>
</dbReference>
<dbReference type="PANTHER" id="PTHR48228:SF6">
    <property type="entry name" value="L-CARNITINE COA-TRANSFERASE"/>
    <property type="match status" value="1"/>
</dbReference>
<name>A0A0N9XB35_MYCFO</name>
<organism evidence="3 4">
    <name type="scientific">Mycolicibacterium fortuitum</name>
    <name type="common">Mycobacterium fortuitum</name>
    <dbReference type="NCBI Taxonomy" id="1766"/>
    <lineage>
        <taxon>Bacteria</taxon>
        <taxon>Bacillati</taxon>
        <taxon>Actinomycetota</taxon>
        <taxon>Actinomycetes</taxon>
        <taxon>Mycobacteriales</taxon>
        <taxon>Mycobacteriaceae</taxon>
        <taxon>Mycolicibacterium</taxon>
    </lineage>
</organism>
<sequence>MASPNHYDPPLAGVRILDLSRGPMTAVGRLLADLGASVTQVHLPGVTDEPPAPIAEGAGVDADSVGIAINRHGLSTVVIDPSIADDRRRWVHLLAGSDILIEDTRPGSDAEKALAARTIRAEHPGLVILSISDFGRDTSYRGWQATTPVLHALTSELSRSGIPGREPLVPPAGQLPYHVAAAQAAVMTVSVYLDRLRTGEADLIDFSILDGAMQTLDPPHGTVGTASAGVALSRQRRDWNAERLRYPIIACKDGHVRICLLAKRQWHGMFDWMGRPAEFADPSFDRLRVRLSSPELLAAVGRFCAGKTRAELEVAGQRHGVPTAAVLTLAETLGTEQVRSRGCFREVELAPGVSAPVPAGVVEIDGHRAVALTRTGHEEADGGRRPRHIDVAPLLAARDRRNEGLPLEGVRVLDLGVIVVGSDTGRLFGDLGAEVIKIENSAFPDGLRGNLSSMSPTYAAGHRNKRSIGIDLRTPRGRELAHRLVAMSDVVLTNFKPGVAEALGMDYQTLRELNPGIVVADSSAFGPTGPWAKRMGYGPLVRAAAGFTDLWVYPDEPESFCDTVTVYPDHVAARVGALGALALLLRRERTGTGGSVSVAQSEVMLSHLAGEIAADVLTRRGSVPSLRPHDAPWGLFPAAGADAWLAVTVRDDADWHALCTVIDRPDLATEPDLATRSGRDAHRGRVDAAVRAWTSRRPAAESMDLLQSAGVPAGAVLHADDVAGWDYYVQRRAFREELHPHADEPFTMENVQIHSDRIADPPLLQAPLLGEQTREIAAELLGLDEIAIDELIANGVLEVPQSTQLAGR</sequence>
<evidence type="ECO:0000256" key="1">
    <source>
        <dbReference type="ARBA" id="ARBA00008383"/>
    </source>
</evidence>
<reference evidence="3 4" key="1">
    <citation type="journal article" date="2015" name="MBio">
        <title>Enzymatic Degradation of Phenazines Can Generate Energy and Protect Sensitive Organisms from Toxicity.</title>
        <authorList>
            <person name="Costa K.C."/>
            <person name="Bergkessel M."/>
            <person name="Saunders S."/>
            <person name="Korlach J."/>
            <person name="Newman D.K."/>
        </authorList>
    </citation>
    <scope>NUCLEOTIDE SEQUENCE [LARGE SCALE GENOMIC DNA]</scope>
    <source>
        <strain evidence="3 4">CT6</strain>
    </source>
</reference>
<evidence type="ECO:0000313" key="4">
    <source>
        <dbReference type="Proteomes" id="UP000057134"/>
    </source>
</evidence>
<accession>A0A0N9XB35</accession>
<dbReference type="Gene3D" id="3.30.1540.10">
    <property type="entry name" value="formyl-coa transferase, domain 3"/>
    <property type="match status" value="2"/>
</dbReference>
<dbReference type="KEGG" id="mft:XA26_19170"/>
<dbReference type="Pfam" id="PF02515">
    <property type="entry name" value="CoA_transf_3"/>
    <property type="match status" value="2"/>
</dbReference>
<dbReference type="InterPro" id="IPR023606">
    <property type="entry name" value="CoA-Trfase_III_dom_1_sf"/>
</dbReference>
<comment type="similarity">
    <text evidence="1">Belongs to the CoA-transferase III family.</text>
</comment>
<dbReference type="InterPro" id="IPR003673">
    <property type="entry name" value="CoA-Trfase_fam_III"/>
</dbReference>
<dbReference type="Gene3D" id="3.40.50.10540">
    <property type="entry name" value="Crotonobetainyl-coa:carnitine coa-transferase, domain 1"/>
    <property type="match status" value="2"/>
</dbReference>
<dbReference type="Proteomes" id="UP000057134">
    <property type="component" value="Chromosome"/>
</dbReference>
<dbReference type="AlphaFoldDB" id="A0A0N9XB35"/>
<dbReference type="InterPro" id="IPR044855">
    <property type="entry name" value="CoA-Trfase_III_dom3_sf"/>
</dbReference>
<keyword evidence="2" id="KW-0808">Transferase</keyword>
<proteinExistence type="inferred from homology"/>
<dbReference type="GO" id="GO:0016740">
    <property type="term" value="F:transferase activity"/>
    <property type="evidence" value="ECO:0007669"/>
    <property type="project" value="UniProtKB-KW"/>
</dbReference>
<evidence type="ECO:0000313" key="3">
    <source>
        <dbReference type="EMBL" id="ALI25764.1"/>
    </source>
</evidence>
<dbReference type="PATRIC" id="fig|1766.6.peg.1899"/>
<gene>
    <name evidence="3" type="ORF">XA26_19170</name>
</gene>
<keyword evidence="4" id="KW-1185">Reference proteome</keyword>
<dbReference type="STRING" id="1766.XA26_19170"/>
<evidence type="ECO:0000256" key="2">
    <source>
        <dbReference type="ARBA" id="ARBA00022679"/>
    </source>
</evidence>
<protein>
    <submittedName>
        <fullName evidence="3">CAIB-BAIF family</fullName>
    </submittedName>
</protein>
<dbReference type="InterPro" id="IPR050509">
    <property type="entry name" value="CoA-transferase_III"/>
</dbReference>